<dbReference type="SMART" id="SM00471">
    <property type="entry name" value="HDc"/>
    <property type="match status" value="1"/>
</dbReference>
<proteinExistence type="predicted"/>
<evidence type="ECO:0000259" key="1">
    <source>
        <dbReference type="PROSITE" id="PS51832"/>
    </source>
</evidence>
<gene>
    <name evidence="2" type="ORF">KHM83_14420</name>
</gene>
<evidence type="ECO:0000313" key="3">
    <source>
        <dbReference type="Proteomes" id="UP000746471"/>
    </source>
</evidence>
<sequence length="365" mass="41717">MTKLKKEDLIVGMVLAEDIYSKTGAVLIGAGTKLDASHMRFIERADMIFVHIEEDAVETTAASKEPKMQVTADKPKTYQKDMPRYNLQERYQNTVSKFKNIYYDFRLGRVPVFQEIEDLVEPLYEAILNDEHITSKMWQIQAYDDYTFDHSVRVSMIAGLLAKWCGYPANIVKDASLSGLLHDIGKCNIPDEILNKPGPLTPEEFKVIKTHATLGYVLIKDIPNINENVMLGVLQHHERMDGSGYPHGIKGKDINMIASIVAVSDVYCAMTADRVYKPAFHPFEVASYILEKCYHTLNFSIAKTFLTNIAPFFIGHRVKLTNDLCGEIVMTYKDDPARPLVRVDETYYDLRKHLEIEILQMFDYD</sequence>
<dbReference type="CDD" id="cd00077">
    <property type="entry name" value="HDc"/>
    <property type="match status" value="1"/>
</dbReference>
<feature type="domain" description="HD-GYP" evidence="1">
    <location>
        <begin position="125"/>
        <end position="321"/>
    </location>
</feature>
<dbReference type="PROSITE" id="PS51832">
    <property type="entry name" value="HD_GYP"/>
    <property type="match status" value="1"/>
</dbReference>
<reference evidence="2 3" key="1">
    <citation type="submission" date="2021-05" db="EMBL/GenBank/DDBJ databases">
        <title>Fusibacter ferrireducens sp. nov., an anaerobic, sulfur- and Fe-reducing bacterium isolated from the mangrove sediment.</title>
        <authorList>
            <person name="Qiu D."/>
        </authorList>
    </citation>
    <scope>NUCLEOTIDE SEQUENCE [LARGE SCALE GENOMIC DNA]</scope>
    <source>
        <strain evidence="2 3">DSM 12116</strain>
    </source>
</reference>
<dbReference type="PANTHER" id="PTHR43155:SF2">
    <property type="entry name" value="CYCLIC DI-GMP PHOSPHODIESTERASE PA4108"/>
    <property type="match status" value="1"/>
</dbReference>
<dbReference type="RefSeq" id="WP_213237738.1">
    <property type="nucleotide sequence ID" value="NZ_JAHBCL010000027.1"/>
</dbReference>
<dbReference type="InterPro" id="IPR037522">
    <property type="entry name" value="HD_GYP_dom"/>
</dbReference>
<dbReference type="Gene3D" id="1.10.3210.10">
    <property type="entry name" value="Hypothetical protein af1432"/>
    <property type="match status" value="1"/>
</dbReference>
<accession>A0ABS5PS27</accession>
<dbReference type="Proteomes" id="UP000746471">
    <property type="component" value="Unassembled WGS sequence"/>
</dbReference>
<dbReference type="NCBIfam" id="TIGR00277">
    <property type="entry name" value="HDIG"/>
    <property type="match status" value="1"/>
</dbReference>
<dbReference type="SUPFAM" id="SSF109604">
    <property type="entry name" value="HD-domain/PDEase-like"/>
    <property type="match status" value="1"/>
</dbReference>
<protein>
    <submittedName>
        <fullName evidence="2">HD-GYP domain-containing protein</fullName>
    </submittedName>
</protein>
<comment type="caution">
    <text evidence="2">The sequence shown here is derived from an EMBL/GenBank/DDBJ whole genome shotgun (WGS) entry which is preliminary data.</text>
</comment>
<dbReference type="InterPro" id="IPR003607">
    <property type="entry name" value="HD/PDEase_dom"/>
</dbReference>
<organism evidence="2 3">
    <name type="scientific">Fusibacter paucivorans</name>
    <dbReference type="NCBI Taxonomy" id="76009"/>
    <lineage>
        <taxon>Bacteria</taxon>
        <taxon>Bacillati</taxon>
        <taxon>Bacillota</taxon>
        <taxon>Clostridia</taxon>
        <taxon>Eubacteriales</taxon>
        <taxon>Eubacteriales Family XII. Incertae Sedis</taxon>
        <taxon>Fusibacter</taxon>
    </lineage>
</organism>
<dbReference type="EMBL" id="JAHBCL010000027">
    <property type="protein sequence ID" value="MBS7527876.1"/>
    <property type="molecule type" value="Genomic_DNA"/>
</dbReference>
<dbReference type="InterPro" id="IPR006675">
    <property type="entry name" value="HDIG_dom"/>
</dbReference>
<name>A0ABS5PS27_9FIRM</name>
<evidence type="ECO:0000313" key="2">
    <source>
        <dbReference type="EMBL" id="MBS7527876.1"/>
    </source>
</evidence>
<dbReference type="Pfam" id="PF13487">
    <property type="entry name" value="HD_5"/>
    <property type="match status" value="1"/>
</dbReference>
<keyword evidence="3" id="KW-1185">Reference proteome</keyword>
<dbReference type="PANTHER" id="PTHR43155">
    <property type="entry name" value="CYCLIC DI-GMP PHOSPHODIESTERASE PA4108-RELATED"/>
    <property type="match status" value="1"/>
</dbReference>